<evidence type="ECO:0000313" key="5">
    <source>
        <dbReference type="Proteomes" id="UP000631535"/>
    </source>
</evidence>
<feature type="domain" description="Galactose oxidase-like Early set" evidence="2">
    <location>
        <begin position="565"/>
        <end position="649"/>
    </location>
</feature>
<evidence type="ECO:0008006" key="6">
    <source>
        <dbReference type="Google" id="ProtNLM"/>
    </source>
</evidence>
<name>A0ABQ2MQF5_9ACTN</name>
<dbReference type="Pfam" id="PF21110">
    <property type="entry name" value="GlxA"/>
    <property type="match status" value="1"/>
</dbReference>
<dbReference type="SUPFAM" id="SSF81296">
    <property type="entry name" value="E set domains"/>
    <property type="match status" value="1"/>
</dbReference>
<dbReference type="InterPro" id="IPR011043">
    <property type="entry name" value="Gal_Oxase/kelch_b-propeller"/>
</dbReference>
<comment type="caution">
    <text evidence="4">The sequence shown here is derived from an EMBL/GenBank/DDBJ whole genome shotgun (WGS) entry which is preliminary data.</text>
</comment>
<dbReference type="CDD" id="cd02851">
    <property type="entry name" value="E_set_GO_C"/>
    <property type="match status" value="1"/>
</dbReference>
<keyword evidence="5" id="KW-1185">Reference proteome</keyword>
<dbReference type="Pfam" id="PF09118">
    <property type="entry name" value="GO-like_E_set"/>
    <property type="match status" value="1"/>
</dbReference>
<evidence type="ECO:0000313" key="4">
    <source>
        <dbReference type="EMBL" id="GGO55786.1"/>
    </source>
</evidence>
<dbReference type="Gene3D" id="2.60.40.10">
    <property type="entry name" value="Immunoglobulins"/>
    <property type="match status" value="1"/>
</dbReference>
<dbReference type="EMBL" id="BMMP01000018">
    <property type="protein sequence ID" value="GGO55786.1"/>
    <property type="molecule type" value="Genomic_DNA"/>
</dbReference>
<dbReference type="InterPro" id="IPR015202">
    <property type="entry name" value="GO-like_E_set"/>
</dbReference>
<evidence type="ECO:0000259" key="2">
    <source>
        <dbReference type="Pfam" id="PF09118"/>
    </source>
</evidence>
<evidence type="ECO:0000256" key="1">
    <source>
        <dbReference type="SAM" id="Phobius"/>
    </source>
</evidence>
<organism evidence="4 5">
    <name type="scientific">Streptomyces daqingensis</name>
    <dbReference type="NCBI Taxonomy" id="1472640"/>
    <lineage>
        <taxon>Bacteria</taxon>
        <taxon>Bacillati</taxon>
        <taxon>Actinomycetota</taxon>
        <taxon>Actinomycetes</taxon>
        <taxon>Kitasatosporales</taxon>
        <taxon>Streptomycetaceae</taxon>
        <taxon>Streptomyces</taxon>
    </lineage>
</organism>
<dbReference type="InterPro" id="IPR013783">
    <property type="entry name" value="Ig-like_fold"/>
</dbReference>
<accession>A0ABQ2MQF5</accession>
<sequence length="665" mass="73428">MKYRPSRRTRRTAIGAAVVMVIAGFNGPVLYDLASERYHDYTINKPEYKAENGHWKTVDVPKKYRINTIHAALLHTGKVLLVAGSGNDAKQFKAKTFRTVLWDPVKNTFKNISTPNDLFCAGHTQLPDGKLLVAGGTRRYEKLGGDVKKAGGLMIVHNENPDRAKTLKAGTLFTGRENGKTFEAKDNVLVPRAKKKADPVTGQVKVTPSVARVYVEAARRGKQYQTGTEDNYRIHGLRGADRRNIYGIAQKLSFDKKDFQGIKDTYEFDPVAERYIKVDPMHEARWYPTLTTLEDGKVLSVSGLDDIGQVVPGKNEIYDPRTKKWEFLPRKRFFPTYPALHLTSDNKIFYSGANAGYGPADQGRTPGLWDLETNGFRKIPGMSDPDALETAMSVPLPPSQSRKFMVLGGGGVGESKKATEKTRIVDLREDSPRFRNGPDLYAKARYPSSVVLPDDTVLTTNGSGDYRGRSESNILKAEVYDPKTDTKKSVADPLVGRNYHSGALLLPDGRVMTFGSDSLFSDEANTKPGKFEQQIDIYTPSYLHQKGERPELKHAGLAEQNARTVRLGGSASFKSGDAAKIKKLRLIRPSSFTHVTNVEQSSVALDFKRTADGVTAEIPKDPSLVPPGWWMVTAVDGKGVPSKSVWLKVPRTATAQTPTTTPVSP</sequence>
<dbReference type="InterPro" id="IPR011498">
    <property type="entry name" value="Kelch_2"/>
</dbReference>
<reference evidence="5" key="1">
    <citation type="journal article" date="2019" name="Int. J. Syst. Evol. Microbiol.">
        <title>The Global Catalogue of Microorganisms (GCM) 10K type strain sequencing project: providing services to taxonomists for standard genome sequencing and annotation.</title>
        <authorList>
            <consortium name="The Broad Institute Genomics Platform"/>
            <consortium name="The Broad Institute Genome Sequencing Center for Infectious Disease"/>
            <person name="Wu L."/>
            <person name="Ma J."/>
        </authorList>
    </citation>
    <scope>NUCLEOTIDE SEQUENCE [LARGE SCALE GENOMIC DNA]</scope>
    <source>
        <strain evidence="5">CGMCC 4.7178</strain>
    </source>
</reference>
<keyword evidence="1" id="KW-1133">Transmembrane helix</keyword>
<feature type="transmembrane region" description="Helical" evidence="1">
    <location>
        <begin position="12"/>
        <end position="31"/>
    </location>
</feature>
<evidence type="ECO:0000259" key="3">
    <source>
        <dbReference type="Pfam" id="PF21110"/>
    </source>
</evidence>
<dbReference type="InterPro" id="IPR037293">
    <property type="entry name" value="Gal_Oxidase_central_sf"/>
</dbReference>
<protein>
    <recommendedName>
        <fullName evidence="6">Galactose oxidase</fullName>
    </recommendedName>
</protein>
<dbReference type="Proteomes" id="UP000631535">
    <property type="component" value="Unassembled WGS sequence"/>
</dbReference>
<feature type="domain" description="GlxA-like beta barrel" evidence="3">
    <location>
        <begin position="149"/>
        <end position="252"/>
    </location>
</feature>
<gene>
    <name evidence="4" type="ORF">GCM10012287_47860</name>
</gene>
<dbReference type="InterPro" id="IPR014756">
    <property type="entry name" value="Ig_E-set"/>
</dbReference>
<dbReference type="Pfam" id="PF07646">
    <property type="entry name" value="Kelch_2"/>
    <property type="match status" value="1"/>
</dbReference>
<dbReference type="SUPFAM" id="SSF50965">
    <property type="entry name" value="Galactose oxidase, central domain"/>
    <property type="match status" value="1"/>
</dbReference>
<keyword evidence="1" id="KW-0812">Transmembrane</keyword>
<keyword evidence="1" id="KW-0472">Membrane</keyword>
<dbReference type="PANTHER" id="PTHR32208:SF21">
    <property type="entry name" value="LOW QUALITY PROTEIN: ALDEHYDE OXIDASE GLOX-LIKE"/>
    <property type="match status" value="1"/>
</dbReference>
<dbReference type="InterPro" id="IPR049305">
    <property type="entry name" value="GlxA-like_b-barrel"/>
</dbReference>
<proteinExistence type="predicted"/>
<dbReference type="PANTHER" id="PTHR32208">
    <property type="entry name" value="SECRETED PROTEIN-RELATED"/>
    <property type="match status" value="1"/>
</dbReference>
<dbReference type="Gene3D" id="2.130.10.80">
    <property type="entry name" value="Galactose oxidase/kelch, beta-propeller"/>
    <property type="match status" value="2"/>
</dbReference>
<dbReference type="RefSeq" id="WP_189039269.1">
    <property type="nucleotide sequence ID" value="NZ_BMMP01000018.1"/>
</dbReference>